<feature type="signal peptide" evidence="2">
    <location>
        <begin position="1"/>
        <end position="22"/>
    </location>
</feature>
<evidence type="ECO:0000256" key="2">
    <source>
        <dbReference type="SAM" id="SignalP"/>
    </source>
</evidence>
<dbReference type="SMART" id="SM00198">
    <property type="entry name" value="SCP"/>
    <property type="match status" value="1"/>
</dbReference>
<name>A0A8H5BVE6_9AGAR</name>
<dbReference type="SUPFAM" id="SSF55797">
    <property type="entry name" value="PR-1-like"/>
    <property type="match status" value="1"/>
</dbReference>
<keyword evidence="2" id="KW-0732">Signal</keyword>
<dbReference type="PRINTS" id="PR00837">
    <property type="entry name" value="V5TPXLIKE"/>
</dbReference>
<evidence type="ECO:0000259" key="3">
    <source>
        <dbReference type="SMART" id="SM00198"/>
    </source>
</evidence>
<evidence type="ECO:0000313" key="4">
    <source>
        <dbReference type="EMBL" id="KAF5329964.1"/>
    </source>
</evidence>
<keyword evidence="5" id="KW-1185">Reference proteome</keyword>
<proteinExistence type="predicted"/>
<feature type="compositionally biased region" description="Low complexity" evidence="1">
    <location>
        <begin position="22"/>
        <end position="33"/>
    </location>
</feature>
<dbReference type="InterPro" id="IPR001283">
    <property type="entry name" value="CRISP-related"/>
</dbReference>
<dbReference type="PANTHER" id="PTHR10334">
    <property type="entry name" value="CYSTEINE-RICH SECRETORY PROTEIN-RELATED"/>
    <property type="match status" value="1"/>
</dbReference>
<dbReference type="OrthoDB" id="337038at2759"/>
<dbReference type="InterPro" id="IPR014044">
    <property type="entry name" value="CAP_dom"/>
</dbReference>
<dbReference type="Pfam" id="PF00188">
    <property type="entry name" value="CAP"/>
    <property type="match status" value="1"/>
</dbReference>
<accession>A0A8H5BVE6</accession>
<feature type="compositionally biased region" description="Low complexity" evidence="1">
    <location>
        <begin position="200"/>
        <end position="230"/>
    </location>
</feature>
<organism evidence="4 5">
    <name type="scientific">Ephemerocybe angulata</name>
    <dbReference type="NCBI Taxonomy" id="980116"/>
    <lineage>
        <taxon>Eukaryota</taxon>
        <taxon>Fungi</taxon>
        <taxon>Dikarya</taxon>
        <taxon>Basidiomycota</taxon>
        <taxon>Agaricomycotina</taxon>
        <taxon>Agaricomycetes</taxon>
        <taxon>Agaricomycetidae</taxon>
        <taxon>Agaricales</taxon>
        <taxon>Agaricineae</taxon>
        <taxon>Psathyrellaceae</taxon>
        <taxon>Ephemerocybe</taxon>
    </lineage>
</organism>
<dbReference type="Gene3D" id="3.40.33.10">
    <property type="entry name" value="CAP"/>
    <property type="match status" value="1"/>
</dbReference>
<feature type="compositionally biased region" description="Polar residues" evidence="1">
    <location>
        <begin position="43"/>
        <end position="108"/>
    </location>
</feature>
<gene>
    <name evidence="4" type="ORF">D9611_010514</name>
</gene>
<feature type="domain" description="SCP" evidence="3">
    <location>
        <begin position="233"/>
        <end position="362"/>
    </location>
</feature>
<sequence length="369" mass="37436">MARFSAILSFVCAAAALQGVAAAPRPSSPPSASIGQPSGAPLNGTSVYPSHTSVHAQPSGSAHPSGSNGTSVHPSHTSMHAQPSGSAHPSGSNGTSVHPSHTSVHAQPSGSAHAHHSGSNGTSVHPSHTDRHAEPSGSAHHWGSNGTSIHPTHTERHAEPSGSPHHSKSGEGSWSASATPSAVTHAGSNTTHPTASATRSNSAGATHATSTATKPTTSAATNGTHTSTSTSSADVQAYLSAHNACRKKHGAADLTWSDELASAAQKWANNCKWQHSGGAVGPYGENLSAGTNLDIAGAIKMWTDEESQYNPSNPQYSHYTQVVWKSTTQVGCAVATCNGLLGGSGADKFYVCEYNPAGNVIGKFAENVQ</sequence>
<evidence type="ECO:0000256" key="1">
    <source>
        <dbReference type="SAM" id="MobiDB-lite"/>
    </source>
</evidence>
<dbReference type="AlphaFoldDB" id="A0A8H5BVE6"/>
<comment type="caution">
    <text evidence="4">The sequence shown here is derived from an EMBL/GenBank/DDBJ whole genome shotgun (WGS) entry which is preliminary data.</text>
</comment>
<feature type="compositionally biased region" description="Polar residues" evidence="1">
    <location>
        <begin position="170"/>
        <end position="199"/>
    </location>
</feature>
<reference evidence="4 5" key="1">
    <citation type="journal article" date="2020" name="ISME J.">
        <title>Uncovering the hidden diversity of litter-decomposition mechanisms in mushroom-forming fungi.</title>
        <authorList>
            <person name="Floudas D."/>
            <person name="Bentzer J."/>
            <person name="Ahren D."/>
            <person name="Johansson T."/>
            <person name="Persson P."/>
            <person name="Tunlid A."/>
        </authorList>
    </citation>
    <scope>NUCLEOTIDE SEQUENCE [LARGE SCALE GENOMIC DNA]</scope>
    <source>
        <strain evidence="4 5">CBS 175.51</strain>
    </source>
</reference>
<feature type="region of interest" description="Disordered" evidence="1">
    <location>
        <begin position="22"/>
        <end position="230"/>
    </location>
</feature>
<dbReference type="InterPro" id="IPR035940">
    <property type="entry name" value="CAP_sf"/>
</dbReference>
<protein>
    <recommendedName>
        <fullName evidence="3">SCP domain-containing protein</fullName>
    </recommendedName>
</protein>
<evidence type="ECO:0000313" key="5">
    <source>
        <dbReference type="Proteomes" id="UP000541558"/>
    </source>
</evidence>
<feature type="chain" id="PRO_5034851611" description="SCP domain-containing protein" evidence="2">
    <location>
        <begin position="23"/>
        <end position="369"/>
    </location>
</feature>
<dbReference type="Proteomes" id="UP000541558">
    <property type="component" value="Unassembled WGS sequence"/>
</dbReference>
<dbReference type="EMBL" id="JAACJK010000117">
    <property type="protein sequence ID" value="KAF5329964.1"/>
    <property type="molecule type" value="Genomic_DNA"/>
</dbReference>